<feature type="compositionally biased region" description="Basic residues" evidence="1">
    <location>
        <begin position="96"/>
        <end position="116"/>
    </location>
</feature>
<dbReference type="EMBL" id="UZAH01027026">
    <property type="protein sequence ID" value="VDO87865.1"/>
    <property type="molecule type" value="Genomic_DNA"/>
</dbReference>
<dbReference type="Proteomes" id="UP000050761">
    <property type="component" value="Unassembled WGS sequence"/>
</dbReference>
<gene>
    <name evidence="2" type="ORF">HPBE_LOCUS11221</name>
</gene>
<feature type="compositionally biased region" description="Basic and acidic residues" evidence="1">
    <location>
        <begin position="39"/>
        <end position="49"/>
    </location>
</feature>
<name>A0A183FT61_HELPZ</name>
<evidence type="ECO:0000313" key="3">
    <source>
        <dbReference type="Proteomes" id="UP000050761"/>
    </source>
</evidence>
<keyword evidence="3" id="KW-1185">Reference proteome</keyword>
<evidence type="ECO:0000313" key="4">
    <source>
        <dbReference type="WBParaSite" id="HPBE_0001122001-mRNA-1"/>
    </source>
</evidence>
<proteinExistence type="predicted"/>
<organism evidence="3 4">
    <name type="scientific">Heligmosomoides polygyrus</name>
    <name type="common">Parasitic roundworm</name>
    <dbReference type="NCBI Taxonomy" id="6339"/>
    <lineage>
        <taxon>Eukaryota</taxon>
        <taxon>Metazoa</taxon>
        <taxon>Ecdysozoa</taxon>
        <taxon>Nematoda</taxon>
        <taxon>Chromadorea</taxon>
        <taxon>Rhabditida</taxon>
        <taxon>Rhabditina</taxon>
        <taxon>Rhabditomorpha</taxon>
        <taxon>Strongyloidea</taxon>
        <taxon>Heligmosomidae</taxon>
        <taxon>Heligmosomoides</taxon>
    </lineage>
</organism>
<dbReference type="WBParaSite" id="HPBE_0001122001-mRNA-1">
    <property type="protein sequence ID" value="HPBE_0001122001-mRNA-1"/>
    <property type="gene ID" value="HPBE_0001122001"/>
</dbReference>
<reference evidence="2 3" key="1">
    <citation type="submission" date="2018-11" db="EMBL/GenBank/DDBJ databases">
        <authorList>
            <consortium name="Pathogen Informatics"/>
        </authorList>
    </citation>
    <scope>NUCLEOTIDE SEQUENCE [LARGE SCALE GENOMIC DNA]</scope>
</reference>
<accession>A0A183FT61</accession>
<accession>A0A3P8CU65</accession>
<protein>
    <submittedName>
        <fullName evidence="2 4">Uncharacterized protein</fullName>
    </submittedName>
</protein>
<dbReference type="AlphaFoldDB" id="A0A183FT61"/>
<feature type="compositionally biased region" description="Acidic residues" evidence="1">
    <location>
        <begin position="50"/>
        <end position="66"/>
    </location>
</feature>
<feature type="compositionally biased region" description="Basic and acidic residues" evidence="1">
    <location>
        <begin position="1"/>
        <end position="23"/>
    </location>
</feature>
<evidence type="ECO:0000256" key="1">
    <source>
        <dbReference type="SAM" id="MobiDB-lite"/>
    </source>
</evidence>
<feature type="region of interest" description="Disordered" evidence="1">
    <location>
        <begin position="83"/>
        <end position="116"/>
    </location>
</feature>
<feature type="compositionally biased region" description="Acidic residues" evidence="1">
    <location>
        <begin position="24"/>
        <end position="38"/>
    </location>
</feature>
<sequence>MYKHMLEAAIKHLSDKQEKKPTIDLEEETEEQSPAEEWEIGRMAKREAAAEEEEEEEEEEDTEDNTLEQMERMSGILTDLLESADALPSGSSGYRKPGRTKVKKTKSLNKPKTRGKWRFGKGSFWKKPRLGRLFGIG</sequence>
<feature type="region of interest" description="Disordered" evidence="1">
    <location>
        <begin position="1"/>
        <end position="67"/>
    </location>
</feature>
<evidence type="ECO:0000313" key="2">
    <source>
        <dbReference type="EMBL" id="VDO87865.1"/>
    </source>
</evidence>
<reference evidence="4" key="2">
    <citation type="submission" date="2019-09" db="UniProtKB">
        <authorList>
            <consortium name="WormBaseParasite"/>
        </authorList>
    </citation>
    <scope>IDENTIFICATION</scope>
</reference>